<dbReference type="InterPro" id="IPR005123">
    <property type="entry name" value="Oxoglu/Fe-dep_dioxygenase_dom"/>
</dbReference>
<dbReference type="SUPFAM" id="SSF52540">
    <property type="entry name" value="P-loop containing nucleoside triphosphate hydrolases"/>
    <property type="match status" value="2"/>
</dbReference>
<dbReference type="GO" id="GO:0016887">
    <property type="term" value="F:ATP hydrolysis activity"/>
    <property type="evidence" value="ECO:0007669"/>
    <property type="project" value="InterPro"/>
</dbReference>
<dbReference type="PANTHER" id="PTHR48040">
    <property type="entry name" value="PLEIOTROPIC DRUG RESISTANCE PROTEIN 1-LIKE ISOFORM X1"/>
    <property type="match status" value="1"/>
</dbReference>
<dbReference type="EMBL" id="JAMZMK010005766">
    <property type="protein sequence ID" value="KAI7752049.1"/>
    <property type="molecule type" value="Genomic_DNA"/>
</dbReference>
<evidence type="ECO:0000256" key="9">
    <source>
        <dbReference type="ARBA" id="ARBA00022840"/>
    </source>
</evidence>
<evidence type="ECO:0000256" key="4">
    <source>
        <dbReference type="ARBA" id="ARBA00022448"/>
    </source>
</evidence>
<keyword evidence="8" id="KW-0547">Nucleotide-binding</keyword>
<keyword evidence="20" id="KW-1185">Reference proteome</keyword>
<dbReference type="Gene3D" id="3.40.50.300">
    <property type="entry name" value="P-loop containing nucleotide triphosphate hydrolases"/>
    <property type="match status" value="2"/>
</dbReference>
<dbReference type="InterPro" id="IPR013581">
    <property type="entry name" value="PDR_assoc"/>
</dbReference>
<comment type="function">
    <text evidence="14">Probable 2-oxoglutarate-dependent dioxygenase that may be involved in glucosinolates biosynthesis. May play a role in the production of aliphatic glucosinolates.</text>
</comment>
<feature type="transmembrane region" description="Helical" evidence="16">
    <location>
        <begin position="546"/>
        <end position="567"/>
    </location>
</feature>
<dbReference type="PANTHER" id="PTHR48040:SF65">
    <property type="entry name" value="AAA+ ATPASE DOMAIN, PLANT PDR ABC TRANSPORTER ASSOCIATED, ABC TRANSPORTER, G1"/>
    <property type="match status" value="1"/>
</dbReference>
<evidence type="ECO:0000256" key="14">
    <source>
        <dbReference type="ARBA" id="ARBA00057022"/>
    </source>
</evidence>
<dbReference type="InterPro" id="IPR027443">
    <property type="entry name" value="IPNS-like_sf"/>
</dbReference>
<dbReference type="InterPro" id="IPR003439">
    <property type="entry name" value="ABC_transporter-like_ATP-bd"/>
</dbReference>
<keyword evidence="9" id="KW-0067">ATP-binding</keyword>
<dbReference type="Pfam" id="PF03171">
    <property type="entry name" value="2OG-FeII_Oxy"/>
    <property type="match status" value="1"/>
</dbReference>
<evidence type="ECO:0000256" key="1">
    <source>
        <dbReference type="ARBA" id="ARBA00004141"/>
    </source>
</evidence>
<dbReference type="SUPFAM" id="SSF51197">
    <property type="entry name" value="Clavaminate synthase-like"/>
    <property type="match status" value="1"/>
</dbReference>
<organism evidence="19 20">
    <name type="scientific">Ambrosia artemisiifolia</name>
    <name type="common">Common ragweed</name>
    <dbReference type="NCBI Taxonomy" id="4212"/>
    <lineage>
        <taxon>Eukaryota</taxon>
        <taxon>Viridiplantae</taxon>
        <taxon>Streptophyta</taxon>
        <taxon>Embryophyta</taxon>
        <taxon>Tracheophyta</taxon>
        <taxon>Spermatophyta</taxon>
        <taxon>Magnoliopsida</taxon>
        <taxon>eudicotyledons</taxon>
        <taxon>Gunneridae</taxon>
        <taxon>Pentapetalae</taxon>
        <taxon>asterids</taxon>
        <taxon>campanulids</taxon>
        <taxon>Asterales</taxon>
        <taxon>Asteraceae</taxon>
        <taxon>Asteroideae</taxon>
        <taxon>Heliantheae alliance</taxon>
        <taxon>Heliantheae</taxon>
        <taxon>Ambrosia</taxon>
    </lineage>
</organism>
<evidence type="ECO:0000256" key="15">
    <source>
        <dbReference type="SAM" id="MobiDB-lite"/>
    </source>
</evidence>
<feature type="transmembrane region" description="Helical" evidence="16">
    <location>
        <begin position="1058"/>
        <end position="1076"/>
    </location>
</feature>
<comment type="subcellular location">
    <subcellularLocation>
        <location evidence="1">Membrane</location>
        <topology evidence="1">Multi-pass membrane protein</topology>
    </subcellularLocation>
</comment>
<evidence type="ECO:0000256" key="2">
    <source>
        <dbReference type="ARBA" id="ARBA00006012"/>
    </source>
</evidence>
<evidence type="ECO:0000256" key="16">
    <source>
        <dbReference type="SAM" id="Phobius"/>
    </source>
</evidence>
<comment type="caution">
    <text evidence="19">The sequence shown here is derived from an EMBL/GenBank/DDBJ whole genome shotgun (WGS) entry which is preliminary data.</text>
</comment>
<feature type="transmembrane region" description="Helical" evidence="16">
    <location>
        <begin position="1172"/>
        <end position="1195"/>
    </location>
</feature>
<dbReference type="Pfam" id="PF19055">
    <property type="entry name" value="ABC2_membrane_7"/>
    <property type="match status" value="1"/>
</dbReference>
<evidence type="ECO:0000256" key="12">
    <source>
        <dbReference type="ARBA" id="ARBA00023004"/>
    </source>
</evidence>
<accession>A0AAD5GSU4</accession>
<dbReference type="InterPro" id="IPR003593">
    <property type="entry name" value="AAA+_ATPase"/>
</dbReference>
<feature type="non-terminal residue" evidence="19">
    <location>
        <position position="1556"/>
    </location>
</feature>
<feature type="domain" description="Fe2OG dioxygenase" evidence="18">
    <location>
        <begin position="1407"/>
        <end position="1509"/>
    </location>
</feature>
<evidence type="ECO:0000256" key="3">
    <source>
        <dbReference type="ARBA" id="ARBA00008056"/>
    </source>
</evidence>
<dbReference type="PROSITE" id="PS51471">
    <property type="entry name" value="FE2OG_OXY"/>
    <property type="match status" value="1"/>
</dbReference>
<reference evidence="19" key="1">
    <citation type="submission" date="2022-06" db="EMBL/GenBank/DDBJ databases">
        <title>Uncovering the hologenomic basis of an extraordinary plant invasion.</title>
        <authorList>
            <person name="Bieker V.C."/>
            <person name="Martin M.D."/>
            <person name="Gilbert T."/>
            <person name="Hodgins K."/>
            <person name="Battlay P."/>
            <person name="Petersen B."/>
            <person name="Wilson J."/>
        </authorList>
    </citation>
    <scope>NUCLEOTIDE SEQUENCE</scope>
    <source>
        <strain evidence="19">AA19_3_7</strain>
        <tissue evidence="19">Leaf</tissue>
    </source>
</reference>
<dbReference type="GO" id="GO:0046872">
    <property type="term" value="F:metal ion binding"/>
    <property type="evidence" value="ECO:0007669"/>
    <property type="project" value="UniProtKB-KW"/>
</dbReference>
<evidence type="ECO:0000256" key="6">
    <source>
        <dbReference type="ARBA" id="ARBA00022723"/>
    </source>
</evidence>
<name>A0AAD5GSU4_AMBAR</name>
<dbReference type="Pfam" id="PF14510">
    <property type="entry name" value="ABC_trans_N"/>
    <property type="match status" value="1"/>
</dbReference>
<dbReference type="SMART" id="SM00382">
    <property type="entry name" value="AAA"/>
    <property type="match status" value="1"/>
</dbReference>
<dbReference type="InterPro" id="IPR044861">
    <property type="entry name" value="IPNS-like_FE2OG_OXY"/>
</dbReference>
<feature type="compositionally biased region" description="Polar residues" evidence="15">
    <location>
        <begin position="758"/>
        <end position="772"/>
    </location>
</feature>
<dbReference type="Pfam" id="PF01061">
    <property type="entry name" value="ABC2_membrane"/>
    <property type="match status" value="4"/>
</dbReference>
<keyword evidence="11" id="KW-0560">Oxidoreductase</keyword>
<dbReference type="GO" id="GO:0016020">
    <property type="term" value="C:membrane"/>
    <property type="evidence" value="ECO:0007669"/>
    <property type="project" value="UniProtKB-SubCell"/>
</dbReference>
<dbReference type="FunFam" id="2.60.120.330:FF:000022">
    <property type="entry name" value="Probable 2-oxoglutarate-dependent dioxygenase AOP1.2"/>
    <property type="match status" value="1"/>
</dbReference>
<evidence type="ECO:0000256" key="10">
    <source>
        <dbReference type="ARBA" id="ARBA00022989"/>
    </source>
</evidence>
<keyword evidence="12" id="KW-0408">Iron</keyword>
<evidence type="ECO:0000259" key="18">
    <source>
        <dbReference type="PROSITE" id="PS51471"/>
    </source>
</evidence>
<feature type="transmembrane region" description="Helical" evidence="16">
    <location>
        <begin position="579"/>
        <end position="597"/>
    </location>
</feature>
<keyword evidence="10 16" id="KW-1133">Transmembrane helix</keyword>
<evidence type="ECO:0008006" key="21">
    <source>
        <dbReference type="Google" id="ProtNLM"/>
    </source>
</evidence>
<dbReference type="Pfam" id="PF00005">
    <property type="entry name" value="ABC_tran"/>
    <property type="match status" value="1"/>
</dbReference>
<keyword evidence="4" id="KW-0813">Transport</keyword>
<dbReference type="Pfam" id="PF08370">
    <property type="entry name" value="PDR_assoc"/>
    <property type="match status" value="1"/>
</dbReference>
<comment type="similarity">
    <text evidence="3">Belongs to the iron/ascorbate-dependent oxidoreductase family.</text>
</comment>
<feature type="region of interest" description="Disordered" evidence="15">
    <location>
        <begin position="749"/>
        <end position="773"/>
    </location>
</feature>
<keyword evidence="7" id="KW-0677">Repeat</keyword>
<dbReference type="GO" id="GO:0016491">
    <property type="term" value="F:oxidoreductase activity"/>
    <property type="evidence" value="ECO:0007669"/>
    <property type="project" value="UniProtKB-KW"/>
</dbReference>
<gene>
    <name evidence="19" type="ORF">M8C21_009230</name>
</gene>
<evidence type="ECO:0000313" key="20">
    <source>
        <dbReference type="Proteomes" id="UP001206925"/>
    </source>
</evidence>
<keyword evidence="5 16" id="KW-0812">Transmembrane</keyword>
<dbReference type="GO" id="GO:0005524">
    <property type="term" value="F:ATP binding"/>
    <property type="evidence" value="ECO:0007669"/>
    <property type="project" value="UniProtKB-KW"/>
</dbReference>
<feature type="transmembrane region" description="Helical" evidence="16">
    <location>
        <begin position="1136"/>
        <end position="1160"/>
    </location>
</feature>
<dbReference type="PROSITE" id="PS50893">
    <property type="entry name" value="ABC_TRANSPORTER_2"/>
    <property type="match status" value="1"/>
</dbReference>
<evidence type="ECO:0000256" key="11">
    <source>
        <dbReference type="ARBA" id="ARBA00023002"/>
    </source>
</evidence>
<dbReference type="GO" id="GO:0140359">
    <property type="term" value="F:ABC-type transporter activity"/>
    <property type="evidence" value="ECO:0007669"/>
    <property type="project" value="InterPro"/>
</dbReference>
<proteinExistence type="inferred from homology"/>
<feature type="transmembrane region" description="Helical" evidence="16">
    <location>
        <begin position="628"/>
        <end position="649"/>
    </location>
</feature>
<feature type="transmembrane region" description="Helical" evidence="16">
    <location>
        <begin position="708"/>
        <end position="735"/>
    </location>
</feature>
<keyword evidence="6" id="KW-0479">Metal-binding</keyword>
<evidence type="ECO:0000313" key="19">
    <source>
        <dbReference type="EMBL" id="KAI7752049.1"/>
    </source>
</evidence>
<dbReference type="InterPro" id="IPR029481">
    <property type="entry name" value="ABC_trans_N"/>
</dbReference>
<evidence type="ECO:0000256" key="7">
    <source>
        <dbReference type="ARBA" id="ARBA00022737"/>
    </source>
</evidence>
<protein>
    <recommendedName>
        <fullName evidence="21">Fe2OG dioxygenase domain-containing protein</fullName>
    </recommendedName>
</protein>
<dbReference type="InterPro" id="IPR013525">
    <property type="entry name" value="ABC2_TM"/>
</dbReference>
<dbReference type="InterPro" id="IPR043926">
    <property type="entry name" value="ABCG_dom"/>
</dbReference>
<dbReference type="Proteomes" id="UP001206925">
    <property type="component" value="Unassembled WGS sequence"/>
</dbReference>
<dbReference type="FunFam" id="3.40.50.300:FF:000179">
    <property type="entry name" value="ABC transporter G family member 34"/>
    <property type="match status" value="1"/>
</dbReference>
<evidence type="ECO:0000256" key="8">
    <source>
        <dbReference type="ARBA" id="ARBA00022741"/>
    </source>
</evidence>
<evidence type="ECO:0000259" key="17">
    <source>
        <dbReference type="PROSITE" id="PS50893"/>
    </source>
</evidence>
<sequence length="1556" mass="175564">CFEIMDGSDIYKAASSIRLGSLRGVGSNARASSIRSGSTSVWRNSGMDVFSKSSHDEDDEEALKWASLEKLPTFDRLKKGLLFGSTGPSNEVDIDNLGPEDRKHLLDRLVKVADEDNEKFLLKLRRRLDRVGIELPTIEVKFEHVTVEADVNTGSRALPSFINFHIDIFEGLLSLFHLLPNSKKHITILDDVSGVFCQLLLLILMTLLLGPPSSGKTTLLLALAGTLAKELTSTGKVTYNGHELHEFVPERTSAYISQNDVHIGEMTVRETLAFSARCQGVGSRYDMLAELSRRERDANIKPDPDIDVYMKAAATKGQEASVVTDYTLKLLGLDICADTMVGDQMIRGISGGQKKRVTTGEMIVGPSKVLLMDEISTGLDSSTTYQIVNSLKQFLHILEGTAVISLLQPAPETYDLFDDIILLTDGKIVYQGPRENVLEFFESMGFKCPERKGVADFLQEVTSKKDQEQYWMRRDEPYRFVTAKEFADAFQSFHVGRKIANDIATTFDKSKSHPAALTTEKYGLNSKELLKACTDREILLMKRNSFVYIFKLFQLLVMAFIAMTVFFRTEMHKRDIDDGGLYMGALFFGITIIMFNGIFFKHYLILLLVNQMASGLFRFIGAMGRNMIIANTFGSFAILLVFALSGFILTRDDVKGWWIWGYWSSPMMYAMNGIAVNEFLGHSWRTPLNGSTVGKFSITGRGFFAEAYWYWIAIAALLGFILVFNICFALSLAFLNPYGKTQSNVSAEDESDAAVELTSRNNGSGNEGSQNKKGMILPFEPHSITFDDVKYSVDMPQEMKDQGVGEDRLLLLKGVSGAFRPGVLTALMGVSGGYIEGDVRISGYPKKQETFARISGYCEQNDIHSPHVTVYESLLYSAWLRLASDVDEHKRKMFVDEVMDLVELNPIKDALVGLPGVNGLSTEQRKRLTIAVELLFLMKRGGQELYVGPVGRHSCKLIEYFEAIDGVSKIKDGYNPATWMLEVSTTAQELALGVDFTEIYRNSELYRRNKAMIAELSVPRPGTKDLFYPTQYSQSFLVQCIACLWKQRWSYWRNPPYTAVRFVFTTFIAAVFGTMFWDLGGKKNTQQDLMNAMGSMYAACLFLGIQNASAVQPVVDVERTVFYRERAAGMYSALPYAFAQVLVEIPYVLAQTVVYSVIVYSMIGFDWTAAKFFWYLFFQLSSFYGIFNLFSGFIIPRPSIPVWWRWYYWGNPLAWTLYGLVASQFGDFEDGLANGESVKDYLDRYFGFKHDFLGAVAGVHRNLKPGSTSWLATSIEATRALEQYGCFIAEFDKVTPDLNDAVFKGLQDLFDLPTEVKVQNKSTKPLYGYVGQIPFIPLYESMGFDYSNTTDGVKTFVDVMWPNGNEAFSATVLAYNRLVAELEEMVTRMVFETYGVENYLDAHRKMVTYLCRGMKYRAPEKNETNMGFVPHTDKDFITVLHQNGVNGLEVKARDGQWFTVDLKPSSYIVMSGDGAMAWSNERLYSPFHRVTMNGNENRYSIAQFSFLEGIIETPKEFVDEDHPLRFKPFDHLKYLEFYSREENRTLESALKAYCGV</sequence>
<keyword evidence="13 16" id="KW-0472">Membrane</keyword>
<evidence type="ECO:0000256" key="5">
    <source>
        <dbReference type="ARBA" id="ARBA00022692"/>
    </source>
</evidence>
<dbReference type="Gene3D" id="2.60.120.330">
    <property type="entry name" value="B-lactam Antibiotic, Isopenicillin N Synthase, Chain"/>
    <property type="match status" value="1"/>
</dbReference>
<dbReference type="InterPro" id="IPR027417">
    <property type="entry name" value="P-loop_NTPase"/>
</dbReference>
<comment type="similarity">
    <text evidence="2">Belongs to the ABC transporter superfamily. ABCG family. PDR (TC 3.A.1.205) subfamily.</text>
</comment>
<feature type="domain" description="ABC transporter" evidence="17">
    <location>
        <begin position="173"/>
        <end position="450"/>
    </location>
</feature>
<evidence type="ECO:0000256" key="13">
    <source>
        <dbReference type="ARBA" id="ARBA00023136"/>
    </source>
</evidence>